<comment type="caution">
    <text evidence="6">The sequence shown here is derived from an EMBL/GenBank/DDBJ whole genome shotgun (WGS) entry which is preliminary data.</text>
</comment>
<dbReference type="Gene3D" id="1.10.357.10">
    <property type="entry name" value="Tetracycline Repressor, domain 2"/>
    <property type="match status" value="1"/>
</dbReference>
<dbReference type="InterPro" id="IPR001647">
    <property type="entry name" value="HTH_TetR"/>
</dbReference>
<gene>
    <name evidence="6" type="ORF">GCM10023318_58860</name>
</gene>
<feature type="domain" description="HTH tetR-type" evidence="5">
    <location>
        <begin position="14"/>
        <end position="74"/>
    </location>
</feature>
<dbReference type="EMBL" id="BAABJM010000009">
    <property type="protein sequence ID" value="GAA5068493.1"/>
    <property type="molecule type" value="Genomic_DNA"/>
</dbReference>
<dbReference type="SUPFAM" id="SSF46689">
    <property type="entry name" value="Homeodomain-like"/>
    <property type="match status" value="1"/>
</dbReference>
<evidence type="ECO:0000256" key="3">
    <source>
        <dbReference type="ARBA" id="ARBA00023163"/>
    </source>
</evidence>
<evidence type="ECO:0000259" key="5">
    <source>
        <dbReference type="PROSITE" id="PS50977"/>
    </source>
</evidence>
<evidence type="ECO:0000256" key="4">
    <source>
        <dbReference type="PROSITE-ProRule" id="PRU00335"/>
    </source>
</evidence>
<dbReference type="SUPFAM" id="SSF48498">
    <property type="entry name" value="Tetracyclin repressor-like, C-terminal domain"/>
    <property type="match status" value="1"/>
</dbReference>
<dbReference type="Proteomes" id="UP001500603">
    <property type="component" value="Unassembled WGS sequence"/>
</dbReference>
<dbReference type="InterPro" id="IPR036271">
    <property type="entry name" value="Tet_transcr_reg_TetR-rel_C_sf"/>
</dbReference>
<protein>
    <recommendedName>
        <fullName evidence="5">HTH tetR-type domain-containing protein</fullName>
    </recommendedName>
</protein>
<dbReference type="Pfam" id="PF00440">
    <property type="entry name" value="TetR_N"/>
    <property type="match status" value="1"/>
</dbReference>
<dbReference type="PRINTS" id="PR00455">
    <property type="entry name" value="HTHTETR"/>
</dbReference>
<keyword evidence="3" id="KW-0804">Transcription</keyword>
<organism evidence="6 7">
    <name type="scientific">Nocardia callitridis</name>
    <dbReference type="NCBI Taxonomy" id="648753"/>
    <lineage>
        <taxon>Bacteria</taxon>
        <taxon>Bacillati</taxon>
        <taxon>Actinomycetota</taxon>
        <taxon>Actinomycetes</taxon>
        <taxon>Mycobacteriales</taxon>
        <taxon>Nocardiaceae</taxon>
        <taxon>Nocardia</taxon>
    </lineage>
</organism>
<reference evidence="7" key="1">
    <citation type="journal article" date="2019" name="Int. J. Syst. Evol. Microbiol.">
        <title>The Global Catalogue of Microorganisms (GCM) 10K type strain sequencing project: providing services to taxonomists for standard genome sequencing and annotation.</title>
        <authorList>
            <consortium name="The Broad Institute Genomics Platform"/>
            <consortium name="The Broad Institute Genome Sequencing Center for Infectious Disease"/>
            <person name="Wu L."/>
            <person name="Ma J."/>
        </authorList>
    </citation>
    <scope>NUCLEOTIDE SEQUENCE [LARGE SCALE GENOMIC DNA]</scope>
    <source>
        <strain evidence="7">JCM 18298</strain>
    </source>
</reference>
<dbReference type="InterPro" id="IPR009057">
    <property type="entry name" value="Homeodomain-like_sf"/>
</dbReference>
<proteinExistence type="predicted"/>
<dbReference type="PANTHER" id="PTHR30055:SF234">
    <property type="entry name" value="HTH-TYPE TRANSCRIPTIONAL REGULATOR BETI"/>
    <property type="match status" value="1"/>
</dbReference>
<keyword evidence="7" id="KW-1185">Reference proteome</keyword>
<evidence type="ECO:0000256" key="2">
    <source>
        <dbReference type="ARBA" id="ARBA00023125"/>
    </source>
</evidence>
<dbReference type="PROSITE" id="PS50977">
    <property type="entry name" value="HTH_TETR_2"/>
    <property type="match status" value="1"/>
</dbReference>
<evidence type="ECO:0000313" key="6">
    <source>
        <dbReference type="EMBL" id="GAA5068493.1"/>
    </source>
</evidence>
<evidence type="ECO:0000256" key="1">
    <source>
        <dbReference type="ARBA" id="ARBA00023015"/>
    </source>
</evidence>
<dbReference type="PANTHER" id="PTHR30055">
    <property type="entry name" value="HTH-TYPE TRANSCRIPTIONAL REGULATOR RUTR"/>
    <property type="match status" value="1"/>
</dbReference>
<keyword evidence="2 4" id="KW-0238">DNA-binding</keyword>
<feature type="DNA-binding region" description="H-T-H motif" evidence="4">
    <location>
        <begin position="37"/>
        <end position="56"/>
    </location>
</feature>
<dbReference type="RefSeq" id="WP_345499608.1">
    <property type="nucleotide sequence ID" value="NZ_BAABJM010000009.1"/>
</dbReference>
<sequence>MSTHERRRIDEIGDESRRRILDAAESLFAERGFDRTSFVDIAKLSGISRGSIPWHFKNKHGLFIAVVDRALDRTMAPESYPTSPTLTELAEDYANWVRTGNTTLVFMALTEAMASTGPVHDQYRELFAERRRRLELWLRAQRPAAVDPEIATKRERAFAVAFTGTLFGIHLQALVDRESVDFDEALRMVAAEFDRNLRNVWDTEGDRDG</sequence>
<accession>A0ABP9KZK7</accession>
<name>A0ABP9KZK7_9NOCA</name>
<keyword evidence="1" id="KW-0805">Transcription regulation</keyword>
<evidence type="ECO:0000313" key="7">
    <source>
        <dbReference type="Proteomes" id="UP001500603"/>
    </source>
</evidence>
<dbReference type="InterPro" id="IPR050109">
    <property type="entry name" value="HTH-type_TetR-like_transc_reg"/>
</dbReference>